<reference evidence="3" key="1">
    <citation type="submission" date="2016-10" db="EMBL/GenBank/DDBJ databases">
        <authorList>
            <person name="Varghese N."/>
            <person name="Submissions S."/>
        </authorList>
    </citation>
    <scope>NUCLEOTIDE SEQUENCE [LARGE SCALE GENOMIC DNA]</scope>
    <source>
        <strain evidence="3">JCM 21621</strain>
    </source>
</reference>
<proteinExistence type="predicted"/>
<sequence length="64" mass="7053">MRFLTLLTLLPLLVLAACGQADNGVMAKQDDATERFYSGCARHGEFLRLTDLPAIPPSFDEDVQ</sequence>
<dbReference type="AlphaFoldDB" id="A0A1H0F4W8"/>
<evidence type="ECO:0000256" key="1">
    <source>
        <dbReference type="SAM" id="SignalP"/>
    </source>
</evidence>
<dbReference type="STRING" id="198616.SAMN05216193_10654"/>
<keyword evidence="3" id="KW-1185">Reference proteome</keyword>
<evidence type="ECO:0000313" key="3">
    <source>
        <dbReference type="Proteomes" id="UP000242957"/>
    </source>
</evidence>
<organism evidence="2 3">
    <name type="scientific">Pseudomonas jinjuensis</name>
    <dbReference type="NCBI Taxonomy" id="198616"/>
    <lineage>
        <taxon>Bacteria</taxon>
        <taxon>Pseudomonadati</taxon>
        <taxon>Pseudomonadota</taxon>
        <taxon>Gammaproteobacteria</taxon>
        <taxon>Pseudomonadales</taxon>
        <taxon>Pseudomonadaceae</taxon>
        <taxon>Pseudomonas</taxon>
    </lineage>
</organism>
<evidence type="ECO:0000313" key="2">
    <source>
        <dbReference type="EMBL" id="SDN89623.1"/>
    </source>
</evidence>
<dbReference type="Proteomes" id="UP000242957">
    <property type="component" value="Unassembled WGS sequence"/>
</dbReference>
<accession>A0A1H0F4W8</accession>
<keyword evidence="1" id="KW-0732">Signal</keyword>
<gene>
    <name evidence="2" type="ORF">SAMN05216193_10654</name>
</gene>
<evidence type="ECO:0008006" key="4">
    <source>
        <dbReference type="Google" id="ProtNLM"/>
    </source>
</evidence>
<feature type="chain" id="PRO_5017342889" description="Lipoprotein" evidence="1">
    <location>
        <begin position="17"/>
        <end position="64"/>
    </location>
</feature>
<dbReference type="OrthoDB" id="7016179at2"/>
<name>A0A1H0F4W8_9PSED</name>
<dbReference type="EMBL" id="FNIJ01000006">
    <property type="protein sequence ID" value="SDN89623.1"/>
    <property type="molecule type" value="Genomic_DNA"/>
</dbReference>
<feature type="signal peptide" evidence="1">
    <location>
        <begin position="1"/>
        <end position="16"/>
    </location>
</feature>
<dbReference type="PROSITE" id="PS51257">
    <property type="entry name" value="PROKAR_LIPOPROTEIN"/>
    <property type="match status" value="1"/>
</dbReference>
<protein>
    <recommendedName>
        <fullName evidence="4">Lipoprotein</fullName>
    </recommendedName>
</protein>